<accession>A0A2L1GLX2</accession>
<name>A0A2L1GLX2_9BACT</name>
<organism evidence="1 2">
    <name type="scientific">Desulfobulbus oralis</name>
    <dbReference type="NCBI Taxonomy" id="1986146"/>
    <lineage>
        <taxon>Bacteria</taxon>
        <taxon>Pseudomonadati</taxon>
        <taxon>Thermodesulfobacteriota</taxon>
        <taxon>Desulfobulbia</taxon>
        <taxon>Desulfobulbales</taxon>
        <taxon>Desulfobulbaceae</taxon>
        <taxon>Desulfobulbus</taxon>
    </lineage>
</organism>
<proteinExistence type="predicted"/>
<dbReference type="EMBL" id="CP021255">
    <property type="protein sequence ID" value="AVD70648.1"/>
    <property type="molecule type" value="Genomic_DNA"/>
</dbReference>
<gene>
    <name evidence="1" type="ORF">CAY53_03400</name>
</gene>
<evidence type="ECO:0000313" key="2">
    <source>
        <dbReference type="Proteomes" id="UP000239867"/>
    </source>
</evidence>
<dbReference type="KEGG" id="deo:CAY53_03400"/>
<dbReference type="AlphaFoldDB" id="A0A2L1GLX2"/>
<keyword evidence="2" id="KW-1185">Reference proteome</keyword>
<dbReference type="Proteomes" id="UP000239867">
    <property type="component" value="Chromosome"/>
</dbReference>
<evidence type="ECO:0000313" key="1">
    <source>
        <dbReference type="EMBL" id="AVD70648.1"/>
    </source>
</evidence>
<protein>
    <submittedName>
        <fullName evidence="1">Uncharacterized protein</fullName>
    </submittedName>
</protein>
<reference evidence="1 2" key="1">
    <citation type="journal article" date="2018" name="MBio">
        <title>Insights into the evolution of host association through the isolation and characterization of a novel human periodontal pathobiont, Desulfobulbus oralis.</title>
        <authorList>
            <person name="Cross K.L."/>
            <person name="Chirania P."/>
            <person name="Xiong W."/>
            <person name="Beall C.J."/>
            <person name="Elkins J.G."/>
            <person name="Giannone R.J."/>
            <person name="Griffen A.L."/>
            <person name="Guss A.M."/>
            <person name="Hettich R.L."/>
            <person name="Joshi S.S."/>
            <person name="Mokrzan E.M."/>
            <person name="Martin R.K."/>
            <person name="Zhulin I.B."/>
            <person name="Leys E.J."/>
            <person name="Podar M."/>
        </authorList>
    </citation>
    <scope>NUCLEOTIDE SEQUENCE [LARGE SCALE GENOMIC DNA]</scope>
    <source>
        <strain evidence="1 2">ORNL</strain>
    </source>
</reference>
<sequence>MLPGWARAPCRRLFFSQTCLAKRIALHVLPAQRGSLCAADSALRRAQAALAPSFDHVGSMAQAGGVALAFPGFS</sequence>